<evidence type="ECO:0000313" key="3">
    <source>
        <dbReference type="Proteomes" id="UP000019132"/>
    </source>
</evidence>
<reference evidence="3" key="2">
    <citation type="submission" date="2010-04" db="EMBL/GenBank/DDBJ databases">
        <authorList>
            <person name="Buell R."/>
            <person name="Hamilton J."/>
            <person name="Hostetler J."/>
        </authorList>
    </citation>
    <scope>NUCLEOTIDE SEQUENCE [LARGE SCALE GENOMIC DNA]</scope>
    <source>
        <strain evidence="3">DAOM:BR144</strain>
    </source>
</reference>
<feature type="region of interest" description="Disordered" evidence="1">
    <location>
        <begin position="106"/>
        <end position="153"/>
    </location>
</feature>
<sequence length="223" mass="25577">MGRVAAKRKLKQCDPFFKGKRDNGKKAKEYDLPPTESKRSKKRKRKQVDDAAVERYITRISEVDPSDTSSGKKNKLAVGSIREGESMRDFQKRISTEVKRVIYDETKKTKRSSEKRKEYLLKKKTKEKNRKMTDQERYEQEYQTSGSTKKDYFDGAEKVRFGDRVDAPPVIPKLGGIFKKRAQELEKKKQQQQGNKRGSNYNGNYAAAASGNGGGRPAKKAKR</sequence>
<name>K3WT86_GLOUD</name>
<accession>K3WT86</accession>
<feature type="compositionally biased region" description="Low complexity" evidence="1">
    <location>
        <begin position="198"/>
        <end position="210"/>
    </location>
</feature>
<dbReference type="eggNOG" id="ENOG502RYGU">
    <property type="taxonomic scope" value="Eukaryota"/>
</dbReference>
<dbReference type="AlphaFoldDB" id="K3WT86"/>
<feature type="compositionally biased region" description="Basic and acidic residues" evidence="1">
    <location>
        <begin position="17"/>
        <end position="31"/>
    </location>
</feature>
<dbReference type="OMA" id="MRAFNQR"/>
<dbReference type="HOGENOM" id="CLU_1380543_0_0_1"/>
<keyword evidence="3" id="KW-1185">Reference proteome</keyword>
<reference evidence="2" key="3">
    <citation type="submission" date="2015-02" db="UniProtKB">
        <authorList>
            <consortium name="EnsemblProtists"/>
        </authorList>
    </citation>
    <scope>IDENTIFICATION</scope>
    <source>
        <strain evidence="2">DAOM BR144</strain>
    </source>
</reference>
<proteinExistence type="predicted"/>
<dbReference type="InParanoid" id="K3WT86"/>
<dbReference type="EnsemblProtists" id="PYU1_T008180">
    <property type="protein sequence ID" value="PYU1_T008180"/>
    <property type="gene ID" value="PYU1_G008164"/>
</dbReference>
<dbReference type="EMBL" id="GL376619">
    <property type="status" value="NOT_ANNOTATED_CDS"/>
    <property type="molecule type" value="Genomic_DNA"/>
</dbReference>
<dbReference type="Proteomes" id="UP000019132">
    <property type="component" value="Unassembled WGS sequence"/>
</dbReference>
<dbReference type="VEuPathDB" id="FungiDB:PYU1_G008164"/>
<protein>
    <submittedName>
        <fullName evidence="2">Uncharacterized protein</fullName>
    </submittedName>
</protein>
<feature type="region of interest" description="Disordered" evidence="1">
    <location>
        <begin position="181"/>
        <end position="223"/>
    </location>
</feature>
<feature type="region of interest" description="Disordered" evidence="1">
    <location>
        <begin position="1"/>
        <end position="80"/>
    </location>
</feature>
<evidence type="ECO:0000256" key="1">
    <source>
        <dbReference type="SAM" id="MobiDB-lite"/>
    </source>
</evidence>
<reference evidence="3" key="1">
    <citation type="journal article" date="2010" name="Genome Biol.">
        <title>Genome sequence of the necrotrophic plant pathogen Pythium ultimum reveals original pathogenicity mechanisms and effector repertoire.</title>
        <authorList>
            <person name="Levesque C.A."/>
            <person name="Brouwer H."/>
            <person name="Cano L."/>
            <person name="Hamilton J.P."/>
            <person name="Holt C."/>
            <person name="Huitema E."/>
            <person name="Raffaele S."/>
            <person name="Robideau G.P."/>
            <person name="Thines M."/>
            <person name="Win J."/>
            <person name="Zerillo M.M."/>
            <person name="Beakes G.W."/>
            <person name="Boore J.L."/>
            <person name="Busam D."/>
            <person name="Dumas B."/>
            <person name="Ferriera S."/>
            <person name="Fuerstenberg S.I."/>
            <person name="Gachon C.M."/>
            <person name="Gaulin E."/>
            <person name="Govers F."/>
            <person name="Grenville-Briggs L."/>
            <person name="Horner N."/>
            <person name="Hostetler J."/>
            <person name="Jiang R.H."/>
            <person name="Johnson J."/>
            <person name="Krajaejun T."/>
            <person name="Lin H."/>
            <person name="Meijer H.J."/>
            <person name="Moore B."/>
            <person name="Morris P."/>
            <person name="Phuntmart V."/>
            <person name="Puiu D."/>
            <person name="Shetty J."/>
            <person name="Stajich J.E."/>
            <person name="Tripathy S."/>
            <person name="Wawra S."/>
            <person name="van West P."/>
            <person name="Whitty B.R."/>
            <person name="Coutinho P.M."/>
            <person name="Henrissat B."/>
            <person name="Martin F."/>
            <person name="Thomas P.D."/>
            <person name="Tyler B.M."/>
            <person name="De Vries R.P."/>
            <person name="Kamoun S."/>
            <person name="Yandell M."/>
            <person name="Tisserat N."/>
            <person name="Buell C.R."/>
        </authorList>
    </citation>
    <scope>NUCLEOTIDE SEQUENCE</scope>
    <source>
        <strain evidence="3">DAOM:BR144</strain>
    </source>
</reference>
<feature type="compositionally biased region" description="Basic residues" evidence="1">
    <location>
        <begin position="1"/>
        <end position="10"/>
    </location>
</feature>
<feature type="compositionally biased region" description="Basic and acidic residues" evidence="1">
    <location>
        <begin position="106"/>
        <end position="121"/>
    </location>
</feature>
<feature type="compositionally biased region" description="Basic and acidic residues" evidence="1">
    <location>
        <begin position="130"/>
        <end position="140"/>
    </location>
</feature>
<organism evidence="2 3">
    <name type="scientific">Globisporangium ultimum (strain ATCC 200006 / CBS 805.95 / DAOM BR144)</name>
    <name type="common">Pythium ultimum</name>
    <dbReference type="NCBI Taxonomy" id="431595"/>
    <lineage>
        <taxon>Eukaryota</taxon>
        <taxon>Sar</taxon>
        <taxon>Stramenopiles</taxon>
        <taxon>Oomycota</taxon>
        <taxon>Peronosporomycetes</taxon>
        <taxon>Pythiales</taxon>
        <taxon>Pythiaceae</taxon>
        <taxon>Globisporangium</taxon>
    </lineage>
</organism>
<evidence type="ECO:0000313" key="2">
    <source>
        <dbReference type="EnsemblProtists" id="PYU1_T008180"/>
    </source>
</evidence>
<feature type="compositionally biased region" description="Basic and acidic residues" evidence="1">
    <location>
        <begin position="47"/>
        <end position="57"/>
    </location>
</feature>